<name>A0A1R1X4L0_9FUNG</name>
<dbReference type="AlphaFoldDB" id="A0A1R1X4L0"/>
<dbReference type="PROSITE" id="PS52020">
    <property type="entry name" value="CRESS_DNA_REP"/>
    <property type="match status" value="1"/>
</dbReference>
<organism evidence="13 14">
    <name type="scientific">Smittium culicis</name>
    <dbReference type="NCBI Taxonomy" id="133412"/>
    <lineage>
        <taxon>Eukaryota</taxon>
        <taxon>Fungi</taxon>
        <taxon>Fungi incertae sedis</taxon>
        <taxon>Zoopagomycota</taxon>
        <taxon>Kickxellomycotina</taxon>
        <taxon>Harpellomycetes</taxon>
        <taxon>Harpellales</taxon>
        <taxon>Legeriomycetaceae</taxon>
        <taxon>Smittium</taxon>
    </lineage>
</organism>
<feature type="non-terminal residue" evidence="13">
    <location>
        <position position="1"/>
    </location>
</feature>
<evidence type="ECO:0000256" key="4">
    <source>
        <dbReference type="ARBA" id="ARBA00022722"/>
    </source>
</evidence>
<keyword evidence="4" id="KW-0540">Nuclease</keyword>
<dbReference type="GO" id="GO:0003677">
    <property type="term" value="F:DNA binding"/>
    <property type="evidence" value="ECO:0007669"/>
    <property type="project" value="UniProtKB-KW"/>
</dbReference>
<keyword evidence="1" id="KW-0808">Transferase</keyword>
<comment type="caution">
    <text evidence="13">The sequence shown here is derived from an EMBL/GenBank/DDBJ whole genome shotgun (WGS) entry which is preliminary data.</text>
</comment>
<evidence type="ECO:0000256" key="11">
    <source>
        <dbReference type="SAM" id="MobiDB-lite"/>
    </source>
</evidence>
<accession>A0A1R1X4L0</accession>
<dbReference type="GO" id="GO:0046872">
    <property type="term" value="F:metal ion binding"/>
    <property type="evidence" value="ECO:0007669"/>
    <property type="project" value="UniProtKB-KW"/>
</dbReference>
<feature type="region of interest" description="Disordered" evidence="11">
    <location>
        <begin position="1"/>
        <end position="26"/>
    </location>
</feature>
<dbReference type="GO" id="GO:0016779">
    <property type="term" value="F:nucleotidyltransferase activity"/>
    <property type="evidence" value="ECO:0007669"/>
    <property type="project" value="UniProtKB-KW"/>
</dbReference>
<evidence type="ECO:0000313" key="13">
    <source>
        <dbReference type="EMBL" id="OMJ09562.1"/>
    </source>
</evidence>
<evidence type="ECO:0000256" key="6">
    <source>
        <dbReference type="ARBA" id="ARBA00022741"/>
    </source>
</evidence>
<dbReference type="InterPro" id="IPR001191">
    <property type="entry name" value="Gemini_AL1_REP"/>
</dbReference>
<evidence type="ECO:0000256" key="2">
    <source>
        <dbReference type="ARBA" id="ARBA00022695"/>
    </source>
</evidence>
<evidence type="ECO:0000256" key="1">
    <source>
        <dbReference type="ARBA" id="ARBA00022679"/>
    </source>
</evidence>
<evidence type="ECO:0000259" key="12">
    <source>
        <dbReference type="PROSITE" id="PS52020"/>
    </source>
</evidence>
<dbReference type="InterPro" id="IPR027417">
    <property type="entry name" value="P-loop_NTPase"/>
</dbReference>
<dbReference type="GO" id="GO:0004519">
    <property type="term" value="F:endonuclease activity"/>
    <property type="evidence" value="ECO:0007669"/>
    <property type="project" value="UniProtKB-KW"/>
</dbReference>
<keyword evidence="6" id="KW-0547">Nucleotide-binding</keyword>
<feature type="compositionally biased region" description="Polar residues" evidence="11">
    <location>
        <begin position="1"/>
        <end position="17"/>
    </location>
</feature>
<dbReference type="GO" id="GO:0016787">
    <property type="term" value="F:hydrolase activity"/>
    <property type="evidence" value="ECO:0007669"/>
    <property type="project" value="UniProtKB-KW"/>
</dbReference>
<keyword evidence="7" id="KW-0255">Endonuclease</keyword>
<feature type="domain" description="CRESS-DNA virus Rep endonuclease" evidence="12">
    <location>
        <begin position="125"/>
        <end position="225"/>
    </location>
</feature>
<evidence type="ECO:0000256" key="10">
    <source>
        <dbReference type="ARBA" id="ARBA00023125"/>
    </source>
</evidence>
<dbReference type="GO" id="GO:0000166">
    <property type="term" value="F:nucleotide binding"/>
    <property type="evidence" value="ECO:0007669"/>
    <property type="project" value="UniProtKB-KW"/>
</dbReference>
<keyword evidence="9" id="KW-0190">Covalent protein-DNA linkage</keyword>
<dbReference type="InterPro" id="IPR001301">
    <property type="entry name" value="Gemini_AL1_CLV"/>
</dbReference>
<proteinExistence type="predicted"/>
<dbReference type="SUPFAM" id="SSF55464">
    <property type="entry name" value="Origin of replication-binding domain, RBD-like"/>
    <property type="match status" value="1"/>
</dbReference>
<keyword evidence="8" id="KW-0378">Hydrolase</keyword>
<keyword evidence="2" id="KW-0548">Nucleotidyltransferase</keyword>
<dbReference type="Proteomes" id="UP000187429">
    <property type="component" value="Unassembled WGS sequence"/>
</dbReference>
<dbReference type="InterPro" id="IPR049912">
    <property type="entry name" value="CRESS_DNA_REP"/>
</dbReference>
<dbReference type="GO" id="GO:0005198">
    <property type="term" value="F:structural molecule activity"/>
    <property type="evidence" value="ECO:0007669"/>
    <property type="project" value="InterPro"/>
</dbReference>
<dbReference type="Pfam" id="PF00799">
    <property type="entry name" value="Gemini_AL1"/>
    <property type="match status" value="1"/>
</dbReference>
<reference evidence="14" key="1">
    <citation type="submission" date="2017-01" db="EMBL/GenBank/DDBJ databases">
        <authorList>
            <person name="Wang Y."/>
            <person name="White M."/>
            <person name="Kvist S."/>
            <person name="Moncalvo J.-M."/>
        </authorList>
    </citation>
    <scope>NUCLEOTIDE SEQUENCE [LARGE SCALE GENOMIC DNA]</scope>
    <source>
        <strain evidence="14">ID-206-W2</strain>
    </source>
</reference>
<evidence type="ECO:0000256" key="8">
    <source>
        <dbReference type="ARBA" id="ARBA00022801"/>
    </source>
</evidence>
<dbReference type="PRINTS" id="PR00227">
    <property type="entry name" value="GEMCOATAL1"/>
</dbReference>
<keyword evidence="14" id="KW-1185">Reference proteome</keyword>
<dbReference type="OrthoDB" id="2977716at2759"/>
<keyword evidence="3" id="KW-0235">DNA replication</keyword>
<evidence type="ECO:0000256" key="7">
    <source>
        <dbReference type="ARBA" id="ARBA00022759"/>
    </source>
</evidence>
<keyword evidence="10" id="KW-0238">DNA-binding</keyword>
<evidence type="ECO:0000313" key="14">
    <source>
        <dbReference type="Proteomes" id="UP000187429"/>
    </source>
</evidence>
<evidence type="ECO:0000256" key="9">
    <source>
        <dbReference type="ARBA" id="ARBA00023124"/>
    </source>
</evidence>
<evidence type="ECO:0000256" key="5">
    <source>
        <dbReference type="ARBA" id="ARBA00022723"/>
    </source>
</evidence>
<dbReference type="EMBL" id="LSSM01006997">
    <property type="protein sequence ID" value="OMJ09562.1"/>
    <property type="molecule type" value="Genomic_DNA"/>
</dbReference>
<gene>
    <name evidence="13" type="ORF">AYI69_g10607</name>
</gene>
<dbReference type="GO" id="GO:0006260">
    <property type="term" value="P:DNA replication"/>
    <property type="evidence" value="ECO:0007669"/>
    <property type="project" value="UniProtKB-KW"/>
</dbReference>
<dbReference type="SUPFAM" id="SSF52540">
    <property type="entry name" value="P-loop containing nucleoside triphosphate hydrolases"/>
    <property type="match status" value="1"/>
</dbReference>
<keyword evidence="5" id="KW-0479">Metal-binding</keyword>
<evidence type="ECO:0000256" key="3">
    <source>
        <dbReference type="ARBA" id="ARBA00022705"/>
    </source>
</evidence>
<dbReference type="Gene3D" id="3.40.1310.20">
    <property type="match status" value="1"/>
</dbReference>
<sequence>PSRIGTSTPYSTPSSQRAIAPRPRLSQNTVWMNTRSMPDVGFSPLAQRYPPSAPANISGTNIIAAQNYSAANSQSSVRSVHIQPLQAYGYMLPNAPALPAPTVPAANTLQTSSSASSSRSSGNFRLEGKSFFLTYPRCNLDLNVILTELEKIMSFDKYIIAREKHASGEPHIHVFLSRFEKKATRNPKFFDILGFHGNYQTCRSSKSVMAYVAKDKDYITNMPESAFPHLKKSAVQRYFEAETVEEALEVAKNSNDLGRDYIRNAELFEKSARYLKERPVELVPFKDPSHRFIPPHGIRKWDRTKQALMLFGKTGTGKSSYAETLFNNPLVVNSLEDLKRLRPVHDGIVFDEFNPLKLKLPRETMIMLTNVEFHSTVSVKHGSVTIPRLLPRVFLTNVKIFYNDPAIVRRVKTIPVNSSLILDKDVILIDSDDDTESDDDELDNRLYFY</sequence>
<dbReference type="PRINTS" id="PR00228">
    <property type="entry name" value="GEMCOATCLVL1"/>
</dbReference>
<protein>
    <submittedName>
        <fullName evidence="13">Replication-associated protein</fullName>
    </submittedName>
</protein>